<dbReference type="InterPro" id="IPR020568">
    <property type="entry name" value="Ribosomal_Su5_D2-typ_SF"/>
</dbReference>
<comment type="similarity">
    <text evidence="1 9">Belongs to the GHMP kinase family. IspE subfamily.</text>
</comment>
<feature type="active site" evidence="9">
    <location>
        <position position="17"/>
    </location>
</feature>
<dbReference type="NCBIfam" id="TIGR00154">
    <property type="entry name" value="ispE"/>
    <property type="match status" value="1"/>
</dbReference>
<evidence type="ECO:0000256" key="4">
    <source>
        <dbReference type="ARBA" id="ARBA00022679"/>
    </source>
</evidence>
<dbReference type="SUPFAM" id="SSF55060">
    <property type="entry name" value="GHMP Kinase, C-terminal domain"/>
    <property type="match status" value="1"/>
</dbReference>
<keyword evidence="6 9" id="KW-0418">Kinase</keyword>
<evidence type="ECO:0000256" key="2">
    <source>
        <dbReference type="ARBA" id="ARBA00012052"/>
    </source>
</evidence>
<evidence type="ECO:0000256" key="5">
    <source>
        <dbReference type="ARBA" id="ARBA00022741"/>
    </source>
</evidence>
<reference evidence="13" key="1">
    <citation type="submission" date="2016-12" db="EMBL/GenBank/DDBJ databases">
        <title>Comparative genomics of four Isosphaeraceae planctomycetes: a common pool of plasmids and glycoside hydrolase genes.</title>
        <authorList>
            <person name="Ivanova A."/>
        </authorList>
    </citation>
    <scope>NUCLEOTIDE SEQUENCE [LARGE SCALE GENOMIC DNA]</scope>
    <source>
        <strain evidence="13">PX4</strain>
    </source>
</reference>
<dbReference type="UniPathway" id="UPA00056">
    <property type="reaction ID" value="UER00094"/>
</dbReference>
<feature type="active site" evidence="9">
    <location>
        <position position="143"/>
    </location>
</feature>
<keyword evidence="7 9" id="KW-0067">ATP-binding</keyword>
<dbReference type="Gene3D" id="3.30.230.10">
    <property type="match status" value="1"/>
</dbReference>
<dbReference type="OrthoDB" id="9809438at2"/>
<organism evidence="12 13">
    <name type="scientific">Paludisphaera borealis</name>
    <dbReference type="NCBI Taxonomy" id="1387353"/>
    <lineage>
        <taxon>Bacteria</taxon>
        <taxon>Pseudomonadati</taxon>
        <taxon>Planctomycetota</taxon>
        <taxon>Planctomycetia</taxon>
        <taxon>Isosphaerales</taxon>
        <taxon>Isosphaeraceae</taxon>
        <taxon>Paludisphaera</taxon>
    </lineage>
</organism>
<evidence type="ECO:0000256" key="8">
    <source>
        <dbReference type="ARBA" id="ARBA00032554"/>
    </source>
</evidence>
<dbReference type="Pfam" id="PF00288">
    <property type="entry name" value="GHMP_kinases_N"/>
    <property type="match status" value="1"/>
</dbReference>
<keyword evidence="5 9" id="KW-0547">Nucleotide-binding</keyword>
<dbReference type="Gene3D" id="3.30.70.890">
    <property type="entry name" value="GHMP kinase, C-terminal domain"/>
    <property type="match status" value="1"/>
</dbReference>
<evidence type="ECO:0000256" key="3">
    <source>
        <dbReference type="ARBA" id="ARBA00017473"/>
    </source>
</evidence>
<dbReference type="PANTHER" id="PTHR43527">
    <property type="entry name" value="4-DIPHOSPHOCYTIDYL-2-C-METHYL-D-ERYTHRITOL KINASE, CHLOROPLASTIC"/>
    <property type="match status" value="1"/>
</dbReference>
<comment type="function">
    <text evidence="9">Catalyzes the phosphorylation of the position 2 hydroxy group of 4-diphosphocytidyl-2C-methyl-D-erythritol.</text>
</comment>
<keyword evidence="4 9" id="KW-0808">Transferase</keyword>
<dbReference type="InterPro" id="IPR036554">
    <property type="entry name" value="GHMP_kinase_C_sf"/>
</dbReference>
<dbReference type="InterPro" id="IPR014721">
    <property type="entry name" value="Ribsml_uS5_D2-typ_fold_subgr"/>
</dbReference>
<name>A0A1U7CYS3_9BACT</name>
<keyword evidence="13" id="KW-1185">Reference proteome</keyword>
<feature type="domain" description="GHMP kinase N-terminal" evidence="10">
    <location>
        <begin position="73"/>
        <end position="149"/>
    </location>
</feature>
<dbReference type="EMBL" id="CP019082">
    <property type="protein sequence ID" value="APW64085.1"/>
    <property type="molecule type" value="Genomic_DNA"/>
</dbReference>
<evidence type="ECO:0000313" key="13">
    <source>
        <dbReference type="Proteomes" id="UP000186309"/>
    </source>
</evidence>
<dbReference type="InterPro" id="IPR006204">
    <property type="entry name" value="GHMP_kinase_N_dom"/>
</dbReference>
<dbReference type="KEGG" id="pbor:BSF38_05675"/>
<feature type="binding site" evidence="9">
    <location>
        <begin position="101"/>
        <end position="111"/>
    </location>
    <ligand>
        <name>ATP</name>
        <dbReference type="ChEBI" id="CHEBI:30616"/>
    </ligand>
</feature>
<evidence type="ECO:0000259" key="11">
    <source>
        <dbReference type="Pfam" id="PF08544"/>
    </source>
</evidence>
<feature type="domain" description="GHMP kinase C-terminal" evidence="11">
    <location>
        <begin position="204"/>
        <end position="277"/>
    </location>
</feature>
<evidence type="ECO:0000313" key="12">
    <source>
        <dbReference type="EMBL" id="APW64085.1"/>
    </source>
</evidence>
<gene>
    <name evidence="9 12" type="primary">ispE</name>
    <name evidence="12" type="ORF">BSF38_05675</name>
</gene>
<dbReference type="HAMAP" id="MF_00061">
    <property type="entry name" value="IspE"/>
    <property type="match status" value="1"/>
</dbReference>
<comment type="catalytic activity">
    <reaction evidence="9">
        <text>4-CDP-2-C-methyl-D-erythritol + ATP = 4-CDP-2-C-methyl-D-erythritol 2-phosphate + ADP + H(+)</text>
        <dbReference type="Rhea" id="RHEA:18437"/>
        <dbReference type="ChEBI" id="CHEBI:15378"/>
        <dbReference type="ChEBI" id="CHEBI:30616"/>
        <dbReference type="ChEBI" id="CHEBI:57823"/>
        <dbReference type="ChEBI" id="CHEBI:57919"/>
        <dbReference type="ChEBI" id="CHEBI:456216"/>
        <dbReference type="EC" id="2.7.1.148"/>
    </reaction>
</comment>
<dbReference type="GO" id="GO:0050515">
    <property type="term" value="F:4-(cytidine 5'-diphospho)-2-C-methyl-D-erythritol kinase activity"/>
    <property type="evidence" value="ECO:0007669"/>
    <property type="project" value="UniProtKB-UniRule"/>
</dbReference>
<dbReference type="AlphaFoldDB" id="A0A1U7CYS3"/>
<dbReference type="PANTHER" id="PTHR43527:SF2">
    <property type="entry name" value="4-DIPHOSPHOCYTIDYL-2-C-METHYL-D-ERYTHRITOL KINASE, CHLOROPLASTIC"/>
    <property type="match status" value="1"/>
</dbReference>
<proteinExistence type="inferred from homology"/>
<dbReference type="GO" id="GO:0005524">
    <property type="term" value="F:ATP binding"/>
    <property type="evidence" value="ECO:0007669"/>
    <property type="project" value="UniProtKB-UniRule"/>
</dbReference>
<dbReference type="RefSeq" id="WP_076350365.1">
    <property type="nucleotide sequence ID" value="NZ_CP019082.1"/>
</dbReference>
<dbReference type="InterPro" id="IPR013750">
    <property type="entry name" value="GHMP_kinase_C_dom"/>
</dbReference>
<dbReference type="SUPFAM" id="SSF54211">
    <property type="entry name" value="Ribosomal protein S5 domain 2-like"/>
    <property type="match status" value="1"/>
</dbReference>
<protein>
    <recommendedName>
        <fullName evidence="3 9">4-diphosphocytidyl-2-C-methyl-D-erythritol kinase</fullName>
        <shortName evidence="9">CMK</shortName>
        <ecNumber evidence="2 9">2.7.1.148</ecNumber>
    </recommendedName>
    <alternativeName>
        <fullName evidence="8 9">4-(cytidine-5'-diphospho)-2-C-methyl-D-erythritol kinase</fullName>
    </alternativeName>
</protein>
<dbReference type="STRING" id="1387353.BSF38_05675"/>
<evidence type="ECO:0000256" key="6">
    <source>
        <dbReference type="ARBA" id="ARBA00022777"/>
    </source>
</evidence>
<evidence type="ECO:0000256" key="1">
    <source>
        <dbReference type="ARBA" id="ARBA00009684"/>
    </source>
</evidence>
<dbReference type="PIRSF" id="PIRSF010376">
    <property type="entry name" value="IspE"/>
    <property type="match status" value="1"/>
</dbReference>
<evidence type="ECO:0000256" key="7">
    <source>
        <dbReference type="ARBA" id="ARBA00022840"/>
    </source>
</evidence>
<dbReference type="Proteomes" id="UP000186309">
    <property type="component" value="Chromosome"/>
</dbReference>
<dbReference type="EC" id="2.7.1.148" evidence="2 9"/>
<evidence type="ECO:0000256" key="9">
    <source>
        <dbReference type="HAMAP-Rule" id="MF_00061"/>
    </source>
</evidence>
<dbReference type="GO" id="GO:0016114">
    <property type="term" value="P:terpenoid biosynthetic process"/>
    <property type="evidence" value="ECO:0007669"/>
    <property type="project" value="UniProtKB-UniRule"/>
</dbReference>
<comment type="pathway">
    <text evidence="9">Isoprenoid biosynthesis; isopentenyl diphosphate biosynthesis via DXP pathway; isopentenyl diphosphate from 1-deoxy-D-xylulose 5-phosphate: step 3/6.</text>
</comment>
<dbReference type="GO" id="GO:0019288">
    <property type="term" value="P:isopentenyl diphosphate biosynthetic process, methylerythritol 4-phosphate pathway"/>
    <property type="evidence" value="ECO:0007669"/>
    <property type="project" value="UniProtKB-UniRule"/>
</dbReference>
<evidence type="ECO:0000259" key="10">
    <source>
        <dbReference type="Pfam" id="PF00288"/>
    </source>
</evidence>
<dbReference type="InterPro" id="IPR004424">
    <property type="entry name" value="IspE"/>
</dbReference>
<sequence length="292" mass="30468">MIVRSIAGGVEVLAPAKLNLYLEVLKRRPDDYHDIESLMAAVDLFDVLTVRDEASGAIVLECDDPSLPVDGRNLVVKAAELLRVLTGCTSGARISLKKAIPAQAGLGGGSSDAAATLTALDRLWNLGTSPGRLDAMAGEIGSDVAFFLHAPAAVCRGRGELVEAVSLSVPLHFVLIVPPVGLSTVDVYRRLRPPENPRTIGPVLDALAHGGPVELGRSLFNRLQPVAETLRPELIGVRDALASLDSLLCGSLMSGSGSAYFGLGRDSAAADRAADVLKPLGLGWVRAVTCGP</sequence>
<keyword evidence="9" id="KW-0414">Isoprene biosynthesis</keyword>
<dbReference type="Pfam" id="PF08544">
    <property type="entry name" value="GHMP_kinases_C"/>
    <property type="match status" value="1"/>
</dbReference>
<accession>A0A1U7CYS3</accession>